<gene>
    <name evidence="2" type="ORF">FHX34_103916</name>
</gene>
<name>A0A561WBX9_ACTTI</name>
<keyword evidence="3" id="KW-1185">Reference proteome</keyword>
<evidence type="ECO:0000313" key="2">
    <source>
        <dbReference type="EMBL" id="TWG21378.1"/>
    </source>
</evidence>
<feature type="region of interest" description="Disordered" evidence="1">
    <location>
        <begin position="1"/>
        <end position="36"/>
    </location>
</feature>
<dbReference type="EMBL" id="VIWY01000003">
    <property type="protein sequence ID" value="TWG21378.1"/>
    <property type="molecule type" value="Genomic_DNA"/>
</dbReference>
<proteinExistence type="predicted"/>
<dbReference type="Gene3D" id="1.25.40.10">
    <property type="entry name" value="Tetratricopeptide repeat domain"/>
    <property type="match status" value="5"/>
</dbReference>
<evidence type="ECO:0000256" key="1">
    <source>
        <dbReference type="SAM" id="MobiDB-lite"/>
    </source>
</evidence>
<protein>
    <recommendedName>
        <fullName evidence="4">NACHT domain-containing protein</fullName>
    </recommendedName>
</protein>
<organism evidence="2 3">
    <name type="scientific">Actinoplanes teichomyceticus</name>
    <dbReference type="NCBI Taxonomy" id="1867"/>
    <lineage>
        <taxon>Bacteria</taxon>
        <taxon>Bacillati</taxon>
        <taxon>Actinomycetota</taxon>
        <taxon>Actinomycetes</taxon>
        <taxon>Micromonosporales</taxon>
        <taxon>Micromonosporaceae</taxon>
        <taxon>Actinoplanes</taxon>
    </lineage>
</organism>
<dbReference type="AlphaFoldDB" id="A0A561WBX9"/>
<comment type="caution">
    <text evidence="2">The sequence shown here is derived from an EMBL/GenBank/DDBJ whole genome shotgun (WGS) entry which is preliminary data.</text>
</comment>
<evidence type="ECO:0000313" key="3">
    <source>
        <dbReference type="Proteomes" id="UP000320239"/>
    </source>
</evidence>
<sequence>MDADKSRPVRRPLAAAAKRAPVRRPRNLARPELDAGPQRDVRDLLYDLHEKAGRPALEELEKQIAGDDRLNGSPKKDMIHRIISRGGPADLDDVRAVARTLARACGRDEHTVDAQVTLWMRAPQRPAMPGPLLAPRSAYLAQVRQIAPPELVGREAELAELARFCLDEQAGAYVWWQAGPWAGKSALLSTFVLDPPEAVRSRVQVVAFFITARQAAQDTRAAFTAVVGEQLAALTGQQVPAVIDESLREAWLLDLLEQAAQGCRQRGMRLVLLVDGLDEDRGVTTGPHARSIAALLPGVAPAGMRVIVAGRPNPPVPDDVPDWHPLRQPGIIRPLADSPHARDLQRLGQTELKRLLTGSPIEHDLLGLLTAARGGLSGEDLCELTGAGLVEIEEVLHTVAGRTFTRRLQQWSAADGPVVYLLGHEELDAAARRYLRETRLTGYRNRLHEWAGRYRRPGHGSPRWPQGTPEYLLLGYPRMLATAGEVSRLVDLVTDPDRHDRMLDLTGGDAAALAEITTCQDLVLARPEPDLEAMLRLCIRRTNLADRNSNIPPGLPAVWAALHQPARAEALARSITDPYQQVQALTAVAGAVAGADPGRARQLAARAETVARSITSPGLQAQALTAVVRTVAGTDSDRVRQLAGRAETVARSITDPGLQAQALAEVAGAVAGADPARAETVARSITDPGWQAHALAEVAGAVAGADPDRAETVARSITDPGLQARALTAVVQAVAGTDPGRARQLAARAETVARSITDPGQQAHALAEVAGAVAGADPDRAETVARSITDPYQQAQALTAVAGAVAGTDPGRARQLAARAETVARSITDPYQQARALAAVVQAVAGTDPGRARQLAARAETVARSITDPYQQARALAAVVQAVAGTDPGRARQLAARAETVARSITDPYQQARALAAVVQAVAGTDPGRARQLAARAETVARSITDPYQQARALAAVVQAVAGTDPGRARQLAARAETAARSITDPGWQAHALAAVAGAVAGADPGRARQLAARAETVARSITDPYQQAQAPTAVVQAVAGTDPDRAETVARSITNPDWQAQALTAVVQAVAGTDPDRAETVARSIINPGLQARALAAVVRAVASTDPGRAGRVLGEVLAADSWLALLSVLAKHWPQVVLRCVDALSGNERSRDI</sequence>
<dbReference type="InterPro" id="IPR011990">
    <property type="entry name" value="TPR-like_helical_dom_sf"/>
</dbReference>
<dbReference type="RefSeq" id="WP_170292268.1">
    <property type="nucleotide sequence ID" value="NZ_VIWY01000003.1"/>
</dbReference>
<dbReference type="Proteomes" id="UP000320239">
    <property type="component" value="Unassembled WGS sequence"/>
</dbReference>
<reference evidence="2 3" key="1">
    <citation type="submission" date="2019-06" db="EMBL/GenBank/DDBJ databases">
        <title>Sequencing the genomes of 1000 actinobacteria strains.</title>
        <authorList>
            <person name="Klenk H.-P."/>
        </authorList>
    </citation>
    <scope>NUCLEOTIDE SEQUENCE [LARGE SCALE GENOMIC DNA]</scope>
    <source>
        <strain evidence="2 3">DSM 43866</strain>
    </source>
</reference>
<evidence type="ECO:0008006" key="4">
    <source>
        <dbReference type="Google" id="ProtNLM"/>
    </source>
</evidence>
<accession>A0A561WBX9</accession>